<reference evidence="3" key="1">
    <citation type="journal article" date="2019" name="Int. J. Syst. Evol. Microbiol.">
        <title>The Global Catalogue of Microorganisms (GCM) 10K type strain sequencing project: providing services to taxonomists for standard genome sequencing and annotation.</title>
        <authorList>
            <consortium name="The Broad Institute Genomics Platform"/>
            <consortium name="The Broad Institute Genome Sequencing Center for Infectious Disease"/>
            <person name="Wu L."/>
            <person name="Ma J."/>
        </authorList>
    </citation>
    <scope>NUCLEOTIDE SEQUENCE [LARGE SCALE GENOMIC DNA]</scope>
    <source>
        <strain evidence="3">CGMCC 1.16275</strain>
    </source>
</reference>
<evidence type="ECO:0000313" key="3">
    <source>
        <dbReference type="Proteomes" id="UP001596456"/>
    </source>
</evidence>
<dbReference type="Gene3D" id="3.90.190.10">
    <property type="entry name" value="Protein tyrosine phosphatase superfamily"/>
    <property type="match status" value="1"/>
</dbReference>
<dbReference type="InterPro" id="IPR016130">
    <property type="entry name" value="Tyr_Pase_AS"/>
</dbReference>
<dbReference type="Proteomes" id="UP001596456">
    <property type="component" value="Unassembled WGS sequence"/>
</dbReference>
<dbReference type="InterPro" id="IPR000387">
    <property type="entry name" value="Tyr_Pase_dom"/>
</dbReference>
<dbReference type="EMBL" id="JBHTCM010000010">
    <property type="protein sequence ID" value="MFC7333182.1"/>
    <property type="molecule type" value="Genomic_DNA"/>
</dbReference>
<comment type="caution">
    <text evidence="2">The sequence shown here is derived from an EMBL/GenBank/DDBJ whole genome shotgun (WGS) entry which is preliminary data.</text>
</comment>
<evidence type="ECO:0000313" key="2">
    <source>
        <dbReference type="EMBL" id="MFC7333182.1"/>
    </source>
</evidence>
<protein>
    <submittedName>
        <fullName evidence="2">Tyrosine phosphatase family protein</fullName>
    </submittedName>
</protein>
<dbReference type="SUPFAM" id="SSF52799">
    <property type="entry name" value="(Phosphotyrosine protein) phosphatases II"/>
    <property type="match status" value="1"/>
</dbReference>
<sequence>MTSFAPFRITVCGLEELDSHCAQGVSHVLSILDPDLPPPPAFGRFGEHARLDLRFDDVIEEMPGKQAPQPDHVAAILSFGRGLAAEAAAGTQRPHLLVHCHAGVSRSTASMSLILAQARPDRPPAEALAEVVRIRPQTWPNLRLLEMGDALLGLDGRLVAAAMERYRSYGRDNPEHVRFMRLAGRGREVAHLETL</sequence>
<dbReference type="PROSITE" id="PS50056">
    <property type="entry name" value="TYR_PHOSPHATASE_2"/>
    <property type="match status" value="1"/>
</dbReference>
<accession>A0ABW2KVI5</accession>
<feature type="domain" description="Tyrosine specific protein phosphatases" evidence="1">
    <location>
        <begin position="74"/>
        <end position="136"/>
    </location>
</feature>
<name>A0ABW2KVI5_9PROT</name>
<gene>
    <name evidence="2" type="ORF">ACFQPS_08415</name>
</gene>
<proteinExistence type="predicted"/>
<evidence type="ECO:0000259" key="1">
    <source>
        <dbReference type="PROSITE" id="PS50056"/>
    </source>
</evidence>
<dbReference type="InterPro" id="IPR029021">
    <property type="entry name" value="Prot-tyrosine_phosphatase-like"/>
</dbReference>
<dbReference type="RefSeq" id="WP_377358099.1">
    <property type="nucleotide sequence ID" value="NZ_JBHTCM010000010.1"/>
</dbReference>
<keyword evidence="3" id="KW-1185">Reference proteome</keyword>
<organism evidence="2 3">
    <name type="scientific">Rhodocista pekingensis</name>
    <dbReference type="NCBI Taxonomy" id="201185"/>
    <lineage>
        <taxon>Bacteria</taxon>
        <taxon>Pseudomonadati</taxon>
        <taxon>Pseudomonadota</taxon>
        <taxon>Alphaproteobacteria</taxon>
        <taxon>Rhodospirillales</taxon>
        <taxon>Azospirillaceae</taxon>
        <taxon>Rhodocista</taxon>
    </lineage>
</organism>
<dbReference type="PROSITE" id="PS00383">
    <property type="entry name" value="TYR_PHOSPHATASE_1"/>
    <property type="match status" value="1"/>
</dbReference>